<keyword evidence="1" id="KW-0472">Membrane</keyword>
<feature type="domain" description="Glycosyl transferase CAP10" evidence="2">
    <location>
        <begin position="557"/>
        <end position="844"/>
    </location>
</feature>
<organism evidence="3 4">
    <name type="scientific">Diaporthe vaccinii</name>
    <dbReference type="NCBI Taxonomy" id="105482"/>
    <lineage>
        <taxon>Eukaryota</taxon>
        <taxon>Fungi</taxon>
        <taxon>Dikarya</taxon>
        <taxon>Ascomycota</taxon>
        <taxon>Pezizomycotina</taxon>
        <taxon>Sordariomycetes</taxon>
        <taxon>Sordariomycetidae</taxon>
        <taxon>Diaporthales</taxon>
        <taxon>Diaporthaceae</taxon>
        <taxon>Diaporthe</taxon>
        <taxon>Diaporthe eres species complex</taxon>
    </lineage>
</organism>
<dbReference type="EMBL" id="JBAWTH010000155">
    <property type="protein sequence ID" value="KAL2274515.1"/>
    <property type="molecule type" value="Genomic_DNA"/>
</dbReference>
<feature type="transmembrane region" description="Helical" evidence="1">
    <location>
        <begin position="321"/>
        <end position="342"/>
    </location>
</feature>
<dbReference type="InterPro" id="IPR006598">
    <property type="entry name" value="CAP10"/>
</dbReference>
<name>A0ABR4DWQ8_9PEZI</name>
<keyword evidence="4" id="KW-1185">Reference proteome</keyword>
<evidence type="ECO:0000313" key="4">
    <source>
        <dbReference type="Proteomes" id="UP001600888"/>
    </source>
</evidence>
<evidence type="ECO:0000313" key="3">
    <source>
        <dbReference type="EMBL" id="KAL2274515.1"/>
    </source>
</evidence>
<feature type="transmembrane region" description="Helical" evidence="1">
    <location>
        <begin position="295"/>
        <end position="314"/>
    </location>
</feature>
<dbReference type="Proteomes" id="UP001600888">
    <property type="component" value="Unassembled WGS sequence"/>
</dbReference>
<feature type="transmembrane region" description="Helical" evidence="1">
    <location>
        <begin position="84"/>
        <end position="102"/>
    </location>
</feature>
<reference evidence="3 4" key="1">
    <citation type="submission" date="2024-03" db="EMBL/GenBank/DDBJ databases">
        <title>A high-quality draft genome sequence of Diaporthe vaccinii, a causative agent of upright dieback and viscid rot disease in cranberry plants.</title>
        <authorList>
            <person name="Sarrasin M."/>
            <person name="Lang B.F."/>
            <person name="Burger G."/>
        </authorList>
    </citation>
    <scope>NUCLEOTIDE SEQUENCE [LARGE SCALE GENOMIC DNA]</scope>
    <source>
        <strain evidence="3 4">IS7</strain>
    </source>
</reference>
<dbReference type="SMART" id="SM00672">
    <property type="entry name" value="CAP10"/>
    <property type="match status" value="1"/>
</dbReference>
<protein>
    <recommendedName>
        <fullName evidence="2">Glycosyl transferase CAP10 domain-containing protein</fullName>
    </recommendedName>
</protein>
<dbReference type="Pfam" id="PF05686">
    <property type="entry name" value="Glyco_transf_90"/>
    <property type="match status" value="1"/>
</dbReference>
<gene>
    <name evidence="3" type="ORF">FJTKL_03180</name>
</gene>
<evidence type="ECO:0000259" key="2">
    <source>
        <dbReference type="SMART" id="SM00672"/>
    </source>
</evidence>
<sequence length="855" mass="97098">MWNDKIDNTIKGDHVTRSAGTAVLCSILTRHLSDRRPELQPLSETLCWMILPIVFKIVATSTGGNYRQEKADVVGWNVSKRLPASTLSLWVVALCFVTYWFLAAENALVAFLPALTPLLLVSQNHLIWHDADAPGASPATSQVLFYMFNTVWGGALVALFSILTLKSDWPIRASDALSLVPVAALLVAYITLDPRPRISNRYYRFLPPFDVEDALLPLSLRVTLVLGIVLGVETLAFGFSVYSTYTLALALTKASSWYFTIQTARHSSWRTAAAITTYSIVSARDPFTMSTDLRAFSYVVASFLSLGQIIQLLPKQAKSKSALWVFCLVSLVPYLFNTYTIAIEQPRSLSAHPQDHPIHTLIHNAKEDFETLIQNQSKTHTAAHKEYRRRYSLDPPSGFEAWFDFASSHQSPIIDEFDLIHESIAPFLDVSGREFLERMRLVQNIPGSDLWLCTFSGREAKTVCTHPYRAYDRHIGYSFDRLLAGLPARLPDIKFLVNHIDEPRVLIPRRKDALHSGTCIMDNMSRRPAWDTLTKFCSSQDVNKTIGDTRRIIEDYGLPFITDTSSALDLCQHPEYSTTHGLLTSPASFPLLEGLVPVLSTGSLSTMGDILYPSPAYLEDEFQYADANDVDWDSKRNNLYWAGSNTGGFASDGQWRQFHRQRFVELAQNLNRRQHDYLRETGGILSRVKSSFLNSRLFDVAFTRIFQCEGRSCRDQRAYFNRKPWEDKDRALKSRLVFDMDGNGISGRYYNFLASRSAPLKQTLLREWHDERLVPWLHYVPISQSMEELPEVVSHLTSTEAGRAAARHIAEEGREWFSKALREVDRSIYVYRLLLELARLQDPARPRMARDVVGW</sequence>
<dbReference type="PANTHER" id="PTHR12203">
    <property type="entry name" value="KDEL LYS-ASP-GLU-LEU CONTAINING - RELATED"/>
    <property type="match status" value="1"/>
</dbReference>
<keyword evidence="1" id="KW-0812">Transmembrane</keyword>
<dbReference type="PANTHER" id="PTHR12203:SF61">
    <property type="entry name" value="CAPSULE PROTEIN"/>
    <property type="match status" value="1"/>
</dbReference>
<accession>A0ABR4DWQ8</accession>
<proteinExistence type="predicted"/>
<feature type="transmembrane region" description="Helical" evidence="1">
    <location>
        <begin position="143"/>
        <end position="164"/>
    </location>
</feature>
<keyword evidence="1" id="KW-1133">Transmembrane helix</keyword>
<comment type="caution">
    <text evidence="3">The sequence shown here is derived from an EMBL/GenBank/DDBJ whole genome shotgun (WGS) entry which is preliminary data.</text>
</comment>
<evidence type="ECO:0000256" key="1">
    <source>
        <dbReference type="SAM" id="Phobius"/>
    </source>
</evidence>
<dbReference type="InterPro" id="IPR051091">
    <property type="entry name" value="O-Glucosyltr/Glycosyltrsf_90"/>
</dbReference>